<accession>A0A382AD57</accession>
<dbReference type="EMBL" id="UINC01024752">
    <property type="protein sequence ID" value="SVA99022.1"/>
    <property type="molecule type" value="Genomic_DNA"/>
</dbReference>
<name>A0A382AD57_9ZZZZ</name>
<organism evidence="5">
    <name type="scientific">marine metagenome</name>
    <dbReference type="NCBI Taxonomy" id="408172"/>
    <lineage>
        <taxon>unclassified sequences</taxon>
        <taxon>metagenomes</taxon>
        <taxon>ecological metagenomes</taxon>
    </lineage>
</organism>
<feature type="domain" description="Cytochrome c" evidence="4">
    <location>
        <begin position="36"/>
        <end position="129"/>
    </location>
</feature>
<proteinExistence type="predicted"/>
<dbReference type="Pfam" id="PF00034">
    <property type="entry name" value="Cytochrom_C"/>
    <property type="match status" value="1"/>
</dbReference>
<dbReference type="Gene3D" id="1.10.760.10">
    <property type="entry name" value="Cytochrome c-like domain"/>
    <property type="match status" value="1"/>
</dbReference>
<dbReference type="InterPro" id="IPR009056">
    <property type="entry name" value="Cyt_c-like_dom"/>
</dbReference>
<dbReference type="PROSITE" id="PS51007">
    <property type="entry name" value="CYTC"/>
    <property type="match status" value="1"/>
</dbReference>
<evidence type="ECO:0000259" key="4">
    <source>
        <dbReference type="PROSITE" id="PS51007"/>
    </source>
</evidence>
<dbReference type="AlphaFoldDB" id="A0A382AD57"/>
<dbReference type="SUPFAM" id="SSF46626">
    <property type="entry name" value="Cytochrome c"/>
    <property type="match status" value="1"/>
</dbReference>
<evidence type="ECO:0000256" key="1">
    <source>
        <dbReference type="ARBA" id="ARBA00022617"/>
    </source>
</evidence>
<evidence type="ECO:0000256" key="3">
    <source>
        <dbReference type="ARBA" id="ARBA00023004"/>
    </source>
</evidence>
<dbReference type="GO" id="GO:0020037">
    <property type="term" value="F:heme binding"/>
    <property type="evidence" value="ECO:0007669"/>
    <property type="project" value="InterPro"/>
</dbReference>
<gene>
    <name evidence="5" type="ORF">METZ01_LOCUS151876</name>
</gene>
<evidence type="ECO:0000256" key="2">
    <source>
        <dbReference type="ARBA" id="ARBA00022723"/>
    </source>
</evidence>
<keyword evidence="2" id="KW-0479">Metal-binding</keyword>
<sequence>MKRDKISLVVVIMGAFAMVGAITLATYSPGVSLAQDNAAVASAIFKDHECWGCHTVQSAKIELDVGDLEPDEVDEDAPDLSDAGLKHDQEWIMQYLKKKVKLNDEKHEKKFRGTDEEFETLTAWLSALKTEAK</sequence>
<dbReference type="InterPro" id="IPR036909">
    <property type="entry name" value="Cyt_c-like_dom_sf"/>
</dbReference>
<protein>
    <recommendedName>
        <fullName evidence="4">Cytochrome c domain-containing protein</fullName>
    </recommendedName>
</protein>
<keyword evidence="1" id="KW-0349">Heme</keyword>
<dbReference type="GO" id="GO:0046872">
    <property type="term" value="F:metal ion binding"/>
    <property type="evidence" value="ECO:0007669"/>
    <property type="project" value="UniProtKB-KW"/>
</dbReference>
<keyword evidence="3" id="KW-0408">Iron</keyword>
<reference evidence="5" key="1">
    <citation type="submission" date="2018-05" db="EMBL/GenBank/DDBJ databases">
        <authorList>
            <person name="Lanie J.A."/>
            <person name="Ng W.-L."/>
            <person name="Kazmierczak K.M."/>
            <person name="Andrzejewski T.M."/>
            <person name="Davidsen T.M."/>
            <person name="Wayne K.J."/>
            <person name="Tettelin H."/>
            <person name="Glass J.I."/>
            <person name="Rusch D."/>
            <person name="Podicherti R."/>
            <person name="Tsui H.-C.T."/>
            <person name="Winkler M.E."/>
        </authorList>
    </citation>
    <scope>NUCLEOTIDE SEQUENCE</scope>
</reference>
<dbReference type="GO" id="GO:0009055">
    <property type="term" value="F:electron transfer activity"/>
    <property type="evidence" value="ECO:0007669"/>
    <property type="project" value="InterPro"/>
</dbReference>
<evidence type="ECO:0000313" key="5">
    <source>
        <dbReference type="EMBL" id="SVA99022.1"/>
    </source>
</evidence>